<dbReference type="Pfam" id="PF01614">
    <property type="entry name" value="IclR_C"/>
    <property type="match status" value="1"/>
</dbReference>
<dbReference type="SUPFAM" id="SSF55781">
    <property type="entry name" value="GAF domain-like"/>
    <property type="match status" value="1"/>
</dbReference>
<dbReference type="InterPro" id="IPR050707">
    <property type="entry name" value="HTH_MetabolicPath_Reg"/>
</dbReference>
<dbReference type="Proteomes" id="UP000652427">
    <property type="component" value="Unassembled WGS sequence"/>
</dbReference>
<dbReference type="InterPro" id="IPR014757">
    <property type="entry name" value="Tscrpt_reg_IclR_C"/>
</dbReference>
<accession>A0ABX2N0N2</accession>
<protein>
    <submittedName>
        <fullName evidence="6">IclR family transcriptional regulator</fullName>
    </submittedName>
</protein>
<sequence>MNEEAGTSVAERLLDLLECLSSSPLTVREISETSGIPLSTAHRLLRPLVARKYVLRHGRGRYLLGIASLELGARVDLDSIITSATRPIIADLAKTCKHTVHLGVFRNNLVRYLVKADAGYSRTPSQEMTELEAYCTGVGKMLLAQLAHDQLEEYLAPDDFVPLTQNTISQADALRKEIGDVRRQGWAMDRGEIYSELRCLAVPIEDRTGRLMAAVSVTEVCTDENFEEAEERLLTLLPSIVEAAEAISVMLRAS</sequence>
<dbReference type="RefSeq" id="WP_176278799.1">
    <property type="nucleotide sequence ID" value="NZ_JABWMH010000002.1"/>
</dbReference>
<dbReference type="PROSITE" id="PS51077">
    <property type="entry name" value="HTH_ICLR"/>
    <property type="match status" value="1"/>
</dbReference>
<name>A0ABX2N0N2_9SPHN</name>
<evidence type="ECO:0000256" key="3">
    <source>
        <dbReference type="ARBA" id="ARBA00023163"/>
    </source>
</evidence>
<evidence type="ECO:0000313" key="6">
    <source>
        <dbReference type="EMBL" id="NVD27229.1"/>
    </source>
</evidence>
<dbReference type="PROSITE" id="PS51078">
    <property type="entry name" value="ICLR_ED"/>
    <property type="match status" value="1"/>
</dbReference>
<dbReference type="PANTHER" id="PTHR30136">
    <property type="entry name" value="HELIX-TURN-HELIX TRANSCRIPTIONAL REGULATOR, ICLR FAMILY"/>
    <property type="match status" value="1"/>
</dbReference>
<comment type="caution">
    <text evidence="6">The sequence shown here is derived from an EMBL/GenBank/DDBJ whole genome shotgun (WGS) entry which is preliminary data.</text>
</comment>
<dbReference type="InterPro" id="IPR036390">
    <property type="entry name" value="WH_DNA-bd_sf"/>
</dbReference>
<gene>
    <name evidence="6" type="ORF">HUO14_04815</name>
</gene>
<keyword evidence="7" id="KW-1185">Reference proteome</keyword>
<feature type="domain" description="HTH iclR-type" evidence="4">
    <location>
        <begin position="7"/>
        <end position="66"/>
    </location>
</feature>
<evidence type="ECO:0000313" key="7">
    <source>
        <dbReference type="Proteomes" id="UP000652427"/>
    </source>
</evidence>
<keyword evidence="2" id="KW-0238">DNA-binding</keyword>
<proteinExistence type="predicted"/>
<reference evidence="6 7" key="1">
    <citation type="submission" date="2020-06" db="EMBL/GenBank/DDBJ databases">
        <authorList>
            <person name="Kim S.-J."/>
            <person name="Park S.-J."/>
        </authorList>
    </citation>
    <scope>NUCLEOTIDE SEQUENCE [LARGE SCALE GENOMIC DNA]</scope>
    <source>
        <strain evidence="6 7">SW-151</strain>
    </source>
</reference>
<dbReference type="Gene3D" id="1.10.10.10">
    <property type="entry name" value="Winged helix-like DNA-binding domain superfamily/Winged helix DNA-binding domain"/>
    <property type="match status" value="1"/>
</dbReference>
<dbReference type="InterPro" id="IPR029016">
    <property type="entry name" value="GAF-like_dom_sf"/>
</dbReference>
<dbReference type="Pfam" id="PF09339">
    <property type="entry name" value="HTH_IclR"/>
    <property type="match status" value="1"/>
</dbReference>
<dbReference type="SMART" id="SM00346">
    <property type="entry name" value="HTH_ICLR"/>
    <property type="match status" value="1"/>
</dbReference>
<dbReference type="InterPro" id="IPR036388">
    <property type="entry name" value="WH-like_DNA-bd_sf"/>
</dbReference>
<keyword evidence="1" id="KW-0805">Transcription regulation</keyword>
<evidence type="ECO:0000259" key="4">
    <source>
        <dbReference type="PROSITE" id="PS51077"/>
    </source>
</evidence>
<dbReference type="SUPFAM" id="SSF46785">
    <property type="entry name" value="Winged helix' DNA-binding domain"/>
    <property type="match status" value="1"/>
</dbReference>
<dbReference type="PANTHER" id="PTHR30136:SF35">
    <property type="entry name" value="HTH-TYPE TRANSCRIPTIONAL REGULATOR RV1719"/>
    <property type="match status" value="1"/>
</dbReference>
<evidence type="ECO:0000256" key="2">
    <source>
        <dbReference type="ARBA" id="ARBA00023125"/>
    </source>
</evidence>
<dbReference type="EMBL" id="JABWMH010000002">
    <property type="protein sequence ID" value="NVD27229.1"/>
    <property type="molecule type" value="Genomic_DNA"/>
</dbReference>
<organism evidence="6 7">
    <name type="scientific">Parasphingorhabdus flavimaris</name>
    <dbReference type="NCBI Taxonomy" id="266812"/>
    <lineage>
        <taxon>Bacteria</taxon>
        <taxon>Pseudomonadati</taxon>
        <taxon>Pseudomonadota</taxon>
        <taxon>Alphaproteobacteria</taxon>
        <taxon>Sphingomonadales</taxon>
        <taxon>Sphingomonadaceae</taxon>
        <taxon>Parasphingorhabdus</taxon>
    </lineage>
</organism>
<dbReference type="InterPro" id="IPR005471">
    <property type="entry name" value="Tscrpt_reg_IclR_N"/>
</dbReference>
<dbReference type="Gene3D" id="3.30.450.40">
    <property type="match status" value="1"/>
</dbReference>
<keyword evidence="3" id="KW-0804">Transcription</keyword>
<evidence type="ECO:0000259" key="5">
    <source>
        <dbReference type="PROSITE" id="PS51078"/>
    </source>
</evidence>
<feature type="domain" description="IclR-ED" evidence="5">
    <location>
        <begin position="67"/>
        <end position="253"/>
    </location>
</feature>
<evidence type="ECO:0000256" key="1">
    <source>
        <dbReference type="ARBA" id="ARBA00023015"/>
    </source>
</evidence>